<keyword evidence="7" id="KW-1185">Reference proteome</keyword>
<evidence type="ECO:0000256" key="4">
    <source>
        <dbReference type="PROSITE-ProRule" id="PRU00134"/>
    </source>
</evidence>
<evidence type="ECO:0000313" key="6">
    <source>
        <dbReference type="EMBL" id="KAK9901625.1"/>
    </source>
</evidence>
<gene>
    <name evidence="6" type="ORF">WJX75_005593</name>
</gene>
<dbReference type="PROSITE" id="PS50865">
    <property type="entry name" value="ZF_MYND_2"/>
    <property type="match status" value="1"/>
</dbReference>
<organism evidence="6 7">
    <name type="scientific">Coccomyxa subellipsoidea</name>
    <dbReference type="NCBI Taxonomy" id="248742"/>
    <lineage>
        <taxon>Eukaryota</taxon>
        <taxon>Viridiplantae</taxon>
        <taxon>Chlorophyta</taxon>
        <taxon>core chlorophytes</taxon>
        <taxon>Trebouxiophyceae</taxon>
        <taxon>Trebouxiophyceae incertae sedis</taxon>
        <taxon>Coccomyxaceae</taxon>
        <taxon>Coccomyxa</taxon>
    </lineage>
</organism>
<evidence type="ECO:0000256" key="3">
    <source>
        <dbReference type="ARBA" id="ARBA00022833"/>
    </source>
</evidence>
<proteinExistence type="predicted"/>
<protein>
    <recommendedName>
        <fullName evidence="5">MYND-type domain-containing protein</fullName>
    </recommendedName>
</protein>
<feature type="domain" description="MYND-type" evidence="5">
    <location>
        <begin position="356"/>
        <end position="394"/>
    </location>
</feature>
<keyword evidence="1" id="KW-0479">Metal-binding</keyword>
<sequence length="397" mass="43290">MGVAADGKRAFISGGVTGFEETRKELYLADIWMFNASNCSWMQVIPAANESRWMSARYRHACAVVGAGCLCTVGGCANISDCISVEHGLCFKLQTLEIPASLSFAPKGTQRDRAIELACEALVRYRGESGHSAGAREMLAATKTGGCTFYTQNHGLLWECMLTPNVVAGMPAHFQAILFPYGLRYGSERRQAGGSVSTLGAEVDPFHPTPRHLTAPCEVQVHMVAQSVPQNPTLEGTIALSSTVKVFGTVKAAVAYWRSTLPVKARGEPGWFTLDGVIHQVYTAEHFADDIEGTRPDGTPRGSEAVEKFTEFAYCIRQNPDKGSEDQIYVLSVTGHVFAAHLITHLSLENSDGAVMFHQGMETPEIKVCKGCHVVRYCSLQCQREAWSAHKEHCKLL</sequence>
<keyword evidence="2 4" id="KW-0863">Zinc-finger</keyword>
<evidence type="ECO:0000259" key="5">
    <source>
        <dbReference type="PROSITE" id="PS50865"/>
    </source>
</evidence>
<accession>A0ABR2YBU8</accession>
<dbReference type="SUPFAM" id="SSF117281">
    <property type="entry name" value="Kelch motif"/>
    <property type="match status" value="1"/>
</dbReference>
<reference evidence="6 7" key="1">
    <citation type="journal article" date="2024" name="Nat. Commun.">
        <title>Phylogenomics reveals the evolutionary origins of lichenization in chlorophyte algae.</title>
        <authorList>
            <person name="Puginier C."/>
            <person name="Libourel C."/>
            <person name="Otte J."/>
            <person name="Skaloud P."/>
            <person name="Haon M."/>
            <person name="Grisel S."/>
            <person name="Petersen M."/>
            <person name="Berrin J.G."/>
            <person name="Delaux P.M."/>
            <person name="Dal Grande F."/>
            <person name="Keller J."/>
        </authorList>
    </citation>
    <scope>NUCLEOTIDE SEQUENCE [LARGE SCALE GENOMIC DNA]</scope>
    <source>
        <strain evidence="6 7">SAG 216-7</strain>
    </source>
</reference>
<dbReference type="Proteomes" id="UP001491310">
    <property type="component" value="Unassembled WGS sequence"/>
</dbReference>
<evidence type="ECO:0000256" key="2">
    <source>
        <dbReference type="ARBA" id="ARBA00022771"/>
    </source>
</evidence>
<comment type="caution">
    <text evidence="6">The sequence shown here is derived from an EMBL/GenBank/DDBJ whole genome shotgun (WGS) entry which is preliminary data.</text>
</comment>
<dbReference type="Gene3D" id="2.120.10.80">
    <property type="entry name" value="Kelch-type beta propeller"/>
    <property type="match status" value="1"/>
</dbReference>
<dbReference type="Pfam" id="PF01753">
    <property type="entry name" value="zf-MYND"/>
    <property type="match status" value="1"/>
</dbReference>
<keyword evidence="3" id="KW-0862">Zinc</keyword>
<dbReference type="SUPFAM" id="SSF144232">
    <property type="entry name" value="HIT/MYND zinc finger-like"/>
    <property type="match status" value="1"/>
</dbReference>
<evidence type="ECO:0000256" key="1">
    <source>
        <dbReference type="ARBA" id="ARBA00022723"/>
    </source>
</evidence>
<name>A0ABR2YBU8_9CHLO</name>
<evidence type="ECO:0000313" key="7">
    <source>
        <dbReference type="Proteomes" id="UP001491310"/>
    </source>
</evidence>
<dbReference type="InterPro" id="IPR015915">
    <property type="entry name" value="Kelch-typ_b-propeller"/>
</dbReference>
<dbReference type="EMBL" id="JALJOT010000017">
    <property type="protein sequence ID" value="KAK9901625.1"/>
    <property type="molecule type" value="Genomic_DNA"/>
</dbReference>
<dbReference type="Gene3D" id="6.10.140.2220">
    <property type="match status" value="1"/>
</dbReference>
<dbReference type="InterPro" id="IPR002893">
    <property type="entry name" value="Znf_MYND"/>
</dbReference>